<dbReference type="InterPro" id="IPR003598">
    <property type="entry name" value="Ig_sub2"/>
</dbReference>
<dbReference type="Pfam" id="PF01463">
    <property type="entry name" value="LRRCT"/>
    <property type="match status" value="2"/>
</dbReference>
<proteinExistence type="predicted"/>
<organism evidence="12 13">
    <name type="scientific">Oikopleura dioica</name>
    <name type="common">Tunicate</name>
    <dbReference type="NCBI Taxonomy" id="34765"/>
    <lineage>
        <taxon>Eukaryota</taxon>
        <taxon>Metazoa</taxon>
        <taxon>Chordata</taxon>
        <taxon>Tunicata</taxon>
        <taxon>Appendicularia</taxon>
        <taxon>Copelata</taxon>
        <taxon>Oikopleuridae</taxon>
        <taxon>Oikopleura</taxon>
    </lineage>
</organism>
<dbReference type="InterPro" id="IPR013783">
    <property type="entry name" value="Ig-like_fold"/>
</dbReference>
<dbReference type="InterPro" id="IPR000483">
    <property type="entry name" value="Cys-rich_flank_reg_C"/>
</dbReference>
<keyword evidence="4" id="KW-0732">Signal</keyword>
<dbReference type="SMART" id="SM00408">
    <property type="entry name" value="IGc2"/>
    <property type="match status" value="1"/>
</dbReference>
<keyword evidence="7 10" id="KW-0472">Membrane</keyword>
<evidence type="ECO:0000256" key="7">
    <source>
        <dbReference type="ARBA" id="ARBA00023136"/>
    </source>
</evidence>
<evidence type="ECO:0000256" key="4">
    <source>
        <dbReference type="ARBA" id="ARBA00022729"/>
    </source>
</evidence>
<accession>A0ABN7SXY1</accession>
<evidence type="ECO:0000256" key="1">
    <source>
        <dbReference type="ARBA" id="ARBA00004167"/>
    </source>
</evidence>
<evidence type="ECO:0000256" key="8">
    <source>
        <dbReference type="ARBA" id="ARBA00023157"/>
    </source>
</evidence>
<dbReference type="SMART" id="SM00013">
    <property type="entry name" value="LRRNT"/>
    <property type="match status" value="2"/>
</dbReference>
<evidence type="ECO:0000256" key="6">
    <source>
        <dbReference type="ARBA" id="ARBA00022989"/>
    </source>
</evidence>
<dbReference type="InterPro" id="IPR000372">
    <property type="entry name" value="LRRNT"/>
</dbReference>
<dbReference type="Pfam" id="PF13855">
    <property type="entry name" value="LRR_8"/>
    <property type="match status" value="3"/>
</dbReference>
<evidence type="ECO:0000256" key="2">
    <source>
        <dbReference type="ARBA" id="ARBA00022614"/>
    </source>
</evidence>
<keyword evidence="6 10" id="KW-1133">Transmembrane helix</keyword>
<dbReference type="InterPro" id="IPR001611">
    <property type="entry name" value="Leu-rich_rpt"/>
</dbReference>
<dbReference type="InterPro" id="IPR032675">
    <property type="entry name" value="LRR_dom_sf"/>
</dbReference>
<dbReference type="InterPro" id="IPR013098">
    <property type="entry name" value="Ig_I-set"/>
</dbReference>
<dbReference type="PROSITE" id="PS50835">
    <property type="entry name" value="IG_LIKE"/>
    <property type="match status" value="1"/>
</dbReference>
<dbReference type="InterPro" id="IPR050541">
    <property type="entry name" value="LRR_TM_domain-containing"/>
</dbReference>
<feature type="domain" description="Ig-like" evidence="11">
    <location>
        <begin position="283"/>
        <end position="373"/>
    </location>
</feature>
<dbReference type="PANTHER" id="PTHR24369">
    <property type="entry name" value="ANTIGEN BSP, PUTATIVE-RELATED"/>
    <property type="match status" value="1"/>
</dbReference>
<sequence>MIIGGGDILFSIKCLIDHRSTCAHSTVTRCPAGCDCTAEQSGAGTFVDCKGRGLKRIPTTFPDDARTIDLSDNEITRLDEIQELEQLITLNLANNRISEIDQDFFDDLDALTTLHLSHNHLRFIEDDVFEWGPENLRRFYVDHNRLESITHFTFNNFESLETLDISSNFLFYIDDNAFEDLENLRSIRLHNNSLVSFRPHWFEDILYNSIDITLHDNPWSCDSDTAILLDSNEFDTNGSSKRILKDAVNAGNSRLECSKPESLSGRSLFDLRREEVEDISEDIKIRSITSSFEVNEGEAILLRCEVTGIPVPIIDWFAPDGDEYSISNDDFTDVHMHQDGTLVILHAEDLDDGEYTCTAKNSKHSVEAKTTVSVRRSNVDKDFEVCTYNPVDKTFFHDVEGCVSPVEQGTSSPIAIQTSERNTAENCPRSCECSYKTADCSDQNLLQLPRVVPPYVKQLNFQDNDLIDLDGNICEDFTWLEELLADQNSVTTISRSAFSNCRALTKLTLANNQIRLLESGQFSGLTKLETLDLSGNLIQHIQNGVFSGLVSLERVFLRDNEITQIASDAFHNLPALKLIHLQENKISRLERDWIEGAASVTLATIDLYDNKIDCSCSLKEFGAHLSSPTSTIFKLIKPDELSCSYPISLNGKPLSELDLDTLSCQDDNLPIYDDYKESGGTHFMTFFVGIIFSIAGYHGYQKWKIWRSRQPMPSRRRGGVNADLDSGLAPLIGGSNDDERFV</sequence>
<dbReference type="InterPro" id="IPR003591">
    <property type="entry name" value="Leu-rich_rpt_typical-subtyp"/>
</dbReference>
<dbReference type="EMBL" id="OU015566">
    <property type="protein sequence ID" value="CAG5107317.1"/>
    <property type="molecule type" value="Genomic_DNA"/>
</dbReference>
<dbReference type="PIRSF" id="PIRSF037595">
    <property type="entry name" value="Toll-like_receptor"/>
    <property type="match status" value="1"/>
</dbReference>
<evidence type="ECO:0000256" key="9">
    <source>
        <dbReference type="ARBA" id="ARBA00023180"/>
    </source>
</evidence>
<gene>
    <name evidence="12" type="ORF">OKIOD_LOCUS12025</name>
</gene>
<dbReference type="InterPro" id="IPR003599">
    <property type="entry name" value="Ig_sub"/>
</dbReference>
<dbReference type="InterPro" id="IPR007110">
    <property type="entry name" value="Ig-like_dom"/>
</dbReference>
<dbReference type="PANTHER" id="PTHR24369:SF210">
    <property type="entry name" value="CHAOPTIN-RELATED"/>
    <property type="match status" value="1"/>
</dbReference>
<dbReference type="Pfam" id="PF01462">
    <property type="entry name" value="LRRNT"/>
    <property type="match status" value="1"/>
</dbReference>
<dbReference type="PROSITE" id="PS51450">
    <property type="entry name" value="LRR"/>
    <property type="match status" value="4"/>
</dbReference>
<dbReference type="Gene3D" id="2.60.40.10">
    <property type="entry name" value="Immunoglobulins"/>
    <property type="match status" value="1"/>
</dbReference>
<keyword evidence="8" id="KW-1015">Disulfide bond</keyword>
<keyword evidence="3 10" id="KW-0812">Transmembrane</keyword>
<dbReference type="SMART" id="SM00369">
    <property type="entry name" value="LRR_TYP"/>
    <property type="match status" value="10"/>
</dbReference>
<reference evidence="12 13" key="1">
    <citation type="submission" date="2021-04" db="EMBL/GenBank/DDBJ databases">
        <authorList>
            <person name="Bliznina A."/>
        </authorList>
    </citation>
    <scope>NUCLEOTIDE SEQUENCE [LARGE SCALE GENOMIC DNA]</scope>
</reference>
<evidence type="ECO:0000256" key="3">
    <source>
        <dbReference type="ARBA" id="ARBA00022692"/>
    </source>
</evidence>
<dbReference type="Proteomes" id="UP001158576">
    <property type="component" value="Chromosome 1"/>
</dbReference>
<dbReference type="SMART" id="SM00409">
    <property type="entry name" value="IG"/>
    <property type="match status" value="1"/>
</dbReference>
<name>A0ABN7SXY1_OIKDI</name>
<keyword evidence="9" id="KW-0325">Glycoprotein</keyword>
<dbReference type="SMART" id="SM00082">
    <property type="entry name" value="LRRCT"/>
    <property type="match status" value="2"/>
</dbReference>
<keyword evidence="5" id="KW-0677">Repeat</keyword>
<comment type="subcellular location">
    <subcellularLocation>
        <location evidence="1">Membrane</location>
        <topology evidence="1">Single-pass membrane protein</topology>
    </subcellularLocation>
</comment>
<dbReference type="Gene3D" id="3.80.10.10">
    <property type="entry name" value="Ribonuclease Inhibitor"/>
    <property type="match status" value="4"/>
</dbReference>
<keyword evidence="2" id="KW-0433">Leucine-rich repeat</keyword>
<evidence type="ECO:0000256" key="10">
    <source>
        <dbReference type="SAM" id="Phobius"/>
    </source>
</evidence>
<evidence type="ECO:0000313" key="12">
    <source>
        <dbReference type="EMBL" id="CAG5107317.1"/>
    </source>
</evidence>
<evidence type="ECO:0000256" key="5">
    <source>
        <dbReference type="ARBA" id="ARBA00022737"/>
    </source>
</evidence>
<feature type="transmembrane region" description="Helical" evidence="10">
    <location>
        <begin position="683"/>
        <end position="700"/>
    </location>
</feature>
<dbReference type="InterPro" id="IPR036179">
    <property type="entry name" value="Ig-like_dom_sf"/>
</dbReference>
<dbReference type="SUPFAM" id="SSF52058">
    <property type="entry name" value="L domain-like"/>
    <property type="match status" value="2"/>
</dbReference>
<protein>
    <submittedName>
        <fullName evidence="12">Oidioi.mRNA.OKI2018_I69.chr1.g3260.t1.cds</fullName>
    </submittedName>
</protein>
<dbReference type="Pfam" id="PF07679">
    <property type="entry name" value="I-set"/>
    <property type="match status" value="1"/>
</dbReference>
<dbReference type="InterPro" id="IPR017241">
    <property type="entry name" value="Toll-like_receptor"/>
</dbReference>
<dbReference type="SMART" id="SM00365">
    <property type="entry name" value="LRR_SD22"/>
    <property type="match status" value="7"/>
</dbReference>
<keyword evidence="13" id="KW-1185">Reference proteome</keyword>
<evidence type="ECO:0000259" key="11">
    <source>
        <dbReference type="PROSITE" id="PS50835"/>
    </source>
</evidence>
<dbReference type="SUPFAM" id="SSF48726">
    <property type="entry name" value="Immunoglobulin"/>
    <property type="match status" value="1"/>
</dbReference>
<evidence type="ECO:0000313" key="13">
    <source>
        <dbReference type="Proteomes" id="UP001158576"/>
    </source>
</evidence>